<dbReference type="EMBL" id="FO082265">
    <property type="protein sequence ID" value="CCO19633.1"/>
    <property type="molecule type" value="Genomic_DNA"/>
</dbReference>
<gene>
    <name evidence="2" type="ordered locus">Bathy14g00550</name>
</gene>
<dbReference type="Proteomes" id="UP000198341">
    <property type="component" value="Chromosome 14"/>
</dbReference>
<dbReference type="RefSeq" id="XP_007509176.1">
    <property type="nucleotide sequence ID" value="XM_007509114.1"/>
</dbReference>
<dbReference type="InterPro" id="IPR007138">
    <property type="entry name" value="ABM_dom"/>
</dbReference>
<evidence type="ECO:0000313" key="3">
    <source>
        <dbReference type="Proteomes" id="UP000198341"/>
    </source>
</evidence>
<dbReference type="PANTHER" id="PTHR33336:SF1">
    <property type="entry name" value="(4S)-4-HYDROXY-5-PHOSPHONOOXYPENTANE-2,3-DIONE ISOMERASE"/>
    <property type="match status" value="1"/>
</dbReference>
<keyword evidence="3" id="KW-1185">Reference proteome</keyword>
<dbReference type="InterPro" id="IPR050744">
    <property type="entry name" value="AI-2_Isomerase_LsrG"/>
</dbReference>
<dbReference type="KEGG" id="bpg:Bathy14g00550"/>
<dbReference type="InterPro" id="IPR011008">
    <property type="entry name" value="Dimeric_a/b-barrel"/>
</dbReference>
<accession>K8FCL7</accession>
<proteinExistence type="predicted"/>
<sequence>MSSLNSSFCSVSKTTTFPRAQSDKKSAVFCSSSFLSSSSSTTRASCIQSQRGSLRTHRRFSNSNALKRNTKTINEGLLSAKARTVAMSSSSSNDEQDVKDVQITLVDCFADENDREKMTTETRRNARESIMELENARFDALRKDNQFVLVEIFKGKEALSEHKSEPHYKNWNKNVESLMSKPRAKRSYTPVFPTNEDWNQVNTPLQIDENGQQIEVLEGSGTSVACHVTITVHKKDCAAFEKISIENAISSKLEEDGGCLRFDIFKRIFSEEDENENDSAEEYLFAEVFRDSQAQTFHSQTQHSQNWKTKVEPMMAKARTWIQFDQVVFPTDDKMWADGDACEEACEMAW</sequence>
<evidence type="ECO:0000259" key="1">
    <source>
        <dbReference type="Pfam" id="PF03992"/>
    </source>
</evidence>
<dbReference type="OrthoDB" id="10264367at2759"/>
<name>K8FCL7_9CHLO</name>
<reference evidence="2 3" key="1">
    <citation type="submission" date="2011-10" db="EMBL/GenBank/DDBJ databases">
        <authorList>
            <person name="Genoscope - CEA"/>
        </authorList>
    </citation>
    <scope>NUCLEOTIDE SEQUENCE [LARGE SCALE GENOMIC DNA]</scope>
    <source>
        <strain evidence="2 3">RCC 1105</strain>
    </source>
</reference>
<dbReference type="GO" id="GO:0016491">
    <property type="term" value="F:oxidoreductase activity"/>
    <property type="evidence" value="ECO:0007669"/>
    <property type="project" value="TreeGrafter"/>
</dbReference>
<feature type="domain" description="ABM" evidence="1">
    <location>
        <begin position="224"/>
        <end position="308"/>
    </location>
</feature>
<dbReference type="SUPFAM" id="SSF54909">
    <property type="entry name" value="Dimeric alpha+beta barrel"/>
    <property type="match status" value="2"/>
</dbReference>
<evidence type="ECO:0000313" key="2">
    <source>
        <dbReference type="EMBL" id="CCO19633.1"/>
    </source>
</evidence>
<dbReference type="Pfam" id="PF03992">
    <property type="entry name" value="ABM"/>
    <property type="match status" value="1"/>
</dbReference>
<organism evidence="2 3">
    <name type="scientific">Bathycoccus prasinos</name>
    <dbReference type="NCBI Taxonomy" id="41875"/>
    <lineage>
        <taxon>Eukaryota</taxon>
        <taxon>Viridiplantae</taxon>
        <taxon>Chlorophyta</taxon>
        <taxon>Mamiellophyceae</taxon>
        <taxon>Mamiellales</taxon>
        <taxon>Bathycoccaceae</taxon>
        <taxon>Bathycoccus</taxon>
    </lineage>
</organism>
<dbReference type="PANTHER" id="PTHR33336">
    <property type="entry name" value="QUINOL MONOOXYGENASE YGIN-RELATED"/>
    <property type="match status" value="1"/>
</dbReference>
<dbReference type="GO" id="GO:0005829">
    <property type="term" value="C:cytosol"/>
    <property type="evidence" value="ECO:0007669"/>
    <property type="project" value="TreeGrafter"/>
</dbReference>
<dbReference type="AlphaFoldDB" id="K8FCL7"/>
<protein>
    <submittedName>
        <fullName evidence="2">Autoinducer-2 (AI-2) modifying protein LsrG</fullName>
    </submittedName>
</protein>
<dbReference type="Gene3D" id="3.30.70.100">
    <property type="match status" value="1"/>
</dbReference>
<dbReference type="GeneID" id="19011719"/>